<feature type="transmembrane region" description="Helical" evidence="8">
    <location>
        <begin position="344"/>
        <end position="363"/>
    </location>
</feature>
<feature type="compositionally biased region" description="Low complexity" evidence="7">
    <location>
        <begin position="9"/>
        <end position="25"/>
    </location>
</feature>
<proteinExistence type="predicted"/>
<evidence type="ECO:0000256" key="8">
    <source>
        <dbReference type="SAM" id="Phobius"/>
    </source>
</evidence>
<feature type="compositionally biased region" description="Low complexity" evidence="7">
    <location>
        <begin position="192"/>
        <end position="212"/>
    </location>
</feature>
<feature type="compositionally biased region" description="Low complexity" evidence="7">
    <location>
        <begin position="167"/>
        <end position="178"/>
    </location>
</feature>
<dbReference type="GO" id="GO:0016829">
    <property type="term" value="F:lyase activity"/>
    <property type="evidence" value="ECO:0007669"/>
    <property type="project" value="UniProtKB-KW"/>
</dbReference>
<dbReference type="RefSeq" id="WP_212522265.1">
    <property type="nucleotide sequence ID" value="NZ_JAGSOH010000189.1"/>
</dbReference>
<dbReference type="PANTHER" id="PTHR30518:SF2">
    <property type="entry name" value="ENDOLYTIC MUREIN TRANSGLYCOSYLASE"/>
    <property type="match status" value="1"/>
</dbReference>
<evidence type="ECO:0000256" key="4">
    <source>
        <dbReference type="ARBA" id="ARBA00023136"/>
    </source>
</evidence>
<dbReference type="Gene3D" id="3.30.1490.480">
    <property type="entry name" value="Endolytic murein transglycosylase"/>
    <property type="match status" value="1"/>
</dbReference>
<feature type="compositionally biased region" description="Gly residues" evidence="7">
    <location>
        <begin position="74"/>
        <end position="86"/>
    </location>
</feature>
<name>A0A941IKZ3_9ACTN</name>
<comment type="caution">
    <text evidence="9">The sequence shown here is derived from an EMBL/GenBank/DDBJ whole genome shotgun (WGS) entry which is preliminary data.</text>
</comment>
<reference evidence="9" key="1">
    <citation type="submission" date="2021-04" db="EMBL/GenBank/DDBJ databases">
        <title>Genome based classification of Actinospica acidithermotolerans sp. nov., an actinobacterium isolated from an Indonesian hot spring.</title>
        <authorList>
            <person name="Kusuma A.B."/>
            <person name="Putra K.E."/>
            <person name="Nafisah S."/>
            <person name="Loh J."/>
            <person name="Nouioui I."/>
            <person name="Goodfellow M."/>
        </authorList>
    </citation>
    <scope>NUCLEOTIDE SEQUENCE</scope>
    <source>
        <strain evidence="9">MGRD01-02</strain>
    </source>
</reference>
<feature type="compositionally biased region" description="Low complexity" evidence="7">
    <location>
        <begin position="44"/>
        <end position="60"/>
    </location>
</feature>
<evidence type="ECO:0000256" key="1">
    <source>
        <dbReference type="ARBA" id="ARBA00022475"/>
    </source>
</evidence>
<feature type="compositionally biased region" description="Polar residues" evidence="7">
    <location>
        <begin position="179"/>
        <end position="191"/>
    </location>
</feature>
<keyword evidence="6" id="KW-0961">Cell wall biogenesis/degradation</keyword>
<keyword evidence="1" id="KW-1003">Cell membrane</keyword>
<keyword evidence="10" id="KW-1185">Reference proteome</keyword>
<dbReference type="Proteomes" id="UP000676325">
    <property type="component" value="Unassembled WGS sequence"/>
</dbReference>
<evidence type="ECO:0000256" key="2">
    <source>
        <dbReference type="ARBA" id="ARBA00022692"/>
    </source>
</evidence>
<dbReference type="EMBL" id="JAGSOH010000189">
    <property type="protein sequence ID" value="MBR7831149.1"/>
    <property type="molecule type" value="Genomic_DNA"/>
</dbReference>
<feature type="compositionally biased region" description="Low complexity" evidence="7">
    <location>
        <begin position="103"/>
        <end position="124"/>
    </location>
</feature>
<keyword evidence="5" id="KW-0456">Lyase</keyword>
<dbReference type="PANTHER" id="PTHR30518">
    <property type="entry name" value="ENDOLYTIC MUREIN TRANSGLYCOSYLASE"/>
    <property type="match status" value="1"/>
</dbReference>
<evidence type="ECO:0000256" key="3">
    <source>
        <dbReference type="ARBA" id="ARBA00022989"/>
    </source>
</evidence>
<organism evidence="9 10">
    <name type="scientific">Actinospica acidithermotolerans</name>
    <dbReference type="NCBI Taxonomy" id="2828514"/>
    <lineage>
        <taxon>Bacteria</taxon>
        <taxon>Bacillati</taxon>
        <taxon>Actinomycetota</taxon>
        <taxon>Actinomycetes</taxon>
        <taxon>Catenulisporales</taxon>
        <taxon>Actinospicaceae</taxon>
        <taxon>Actinospica</taxon>
    </lineage>
</organism>
<keyword evidence="4 8" id="KW-0472">Membrane</keyword>
<evidence type="ECO:0000313" key="9">
    <source>
        <dbReference type="EMBL" id="MBR7831149.1"/>
    </source>
</evidence>
<evidence type="ECO:0000256" key="7">
    <source>
        <dbReference type="SAM" id="MobiDB-lite"/>
    </source>
</evidence>
<evidence type="ECO:0000313" key="10">
    <source>
        <dbReference type="Proteomes" id="UP000676325"/>
    </source>
</evidence>
<accession>A0A941IKZ3</accession>
<sequence>MSDGDWYGYPQQPDPYSQPQDDPYQAAQNYGNAPQSSGYDQYGRPAQPNPQQQYYQQPQQQPRPRPQQQPQQGQGQGQGQGAGGSGQYRQQRPPQRPRPQPQPQQGQGQAQNPYFQQQQQQGYGYDTGAGTYGGGYPQTGYDTGGYPRQDYQRSGYDTSAGYPTQGYDSAASYDAASYNSGTYDTGPSGTYDTGPSGSYDTGSSGSYDTGSSGSYGSGASGSYDTGSRSGGYPTRGRQQPQSPSRDPYSELGEPAEQTDEYEYPNRAGRRRAPGPGTSGEQPQVSADGRLGLLKDDEAASENRSAGLDDDEDGEGRRRSGRSGRGGRPDGRQEDGDKKKPRRSCVVIFLFFALIAGGLGYGAIQGYDWYKAHYGAPADYSSTTGVSATAIVTVPNSASGTQIAAILYNAGVVESERAFIQACNNNAQCPNIQANTYQLHKQMSAAAAVTALLNTANIYNKSQLLVKPGERAADVFADLEQKTGWTQAQIVAAIDSGKIDLPSYATAKTGTKYPFANIEGMLFTGTYQLPSYQTPTALLKAMVDQQVAMFNAVGLTQKASSVGMTPYQVLIVASMARAEAGSNAADLAKISGVIYTRLKSTSFSKLGFDTATLYGLGRTEPQPTAAELADTSNPYNLRVVRGLPPGPIDSVDQTALMGALSPTNTGDVYFCAVSGTIYYASNDTQWAALGKKYPGYCG</sequence>
<feature type="compositionally biased region" description="Gly residues" evidence="7">
    <location>
        <begin position="125"/>
        <end position="137"/>
    </location>
</feature>
<dbReference type="GO" id="GO:0071555">
    <property type="term" value="P:cell wall organization"/>
    <property type="evidence" value="ECO:0007669"/>
    <property type="project" value="UniProtKB-KW"/>
</dbReference>
<keyword evidence="3 8" id="KW-1133">Transmembrane helix</keyword>
<feature type="region of interest" description="Disordered" evidence="7">
    <location>
        <begin position="1"/>
        <end position="338"/>
    </location>
</feature>
<evidence type="ECO:0000256" key="5">
    <source>
        <dbReference type="ARBA" id="ARBA00023239"/>
    </source>
</evidence>
<protein>
    <submittedName>
        <fullName evidence="9">Endolytic transglycosylase MltG</fullName>
    </submittedName>
</protein>
<dbReference type="AlphaFoldDB" id="A0A941IKZ3"/>
<keyword evidence="2 8" id="KW-0812">Transmembrane</keyword>
<feature type="compositionally biased region" description="Low complexity" evidence="7">
    <location>
        <begin position="138"/>
        <end position="147"/>
    </location>
</feature>
<feature type="compositionally biased region" description="Polar residues" evidence="7">
    <location>
        <begin position="26"/>
        <end position="39"/>
    </location>
</feature>
<gene>
    <name evidence="9" type="ORF">KDK95_32890</name>
</gene>
<dbReference type="InterPro" id="IPR003770">
    <property type="entry name" value="MLTG-like"/>
</dbReference>
<feature type="compositionally biased region" description="Basic and acidic residues" evidence="7">
    <location>
        <begin position="326"/>
        <end position="337"/>
    </location>
</feature>
<evidence type="ECO:0000256" key="6">
    <source>
        <dbReference type="ARBA" id="ARBA00023316"/>
    </source>
</evidence>
<dbReference type="Pfam" id="PF02618">
    <property type="entry name" value="YceG"/>
    <property type="match status" value="1"/>
</dbReference>